<reference evidence="3 4" key="2">
    <citation type="journal article" date="2016" name="Sci. Rep.">
        <title>The genome of Rhizobiales bacteria in predatory ants reveals urease gene functions but no genes for nitrogen fixation.</title>
        <authorList>
            <person name="Neuvonen M.M."/>
            <person name="Tamarit D."/>
            <person name="Naslund K."/>
            <person name="Liebig J."/>
            <person name="Feldhaar H."/>
            <person name="Moran N.A."/>
            <person name="Guy L."/>
            <person name="Andersson S.G."/>
        </authorList>
    </citation>
    <scope>NUCLEOTIDE SEQUENCE [LARGE SCALE GENOMIC DNA]</scope>
    <source>
        <strain evidence="3 4">Hsal</strain>
    </source>
</reference>
<accession>A0A1U9JVU7</accession>
<evidence type="ECO:0000256" key="1">
    <source>
        <dbReference type="SAM" id="Phobius"/>
    </source>
</evidence>
<feature type="transmembrane region" description="Helical" evidence="1">
    <location>
        <begin position="131"/>
        <end position="149"/>
    </location>
</feature>
<feature type="transmembrane region" description="Helical" evidence="1">
    <location>
        <begin position="215"/>
        <end position="235"/>
    </location>
</feature>
<dbReference type="KEGG" id="thd:BHV28_13240"/>
<proteinExistence type="predicted"/>
<evidence type="ECO:0000313" key="3">
    <source>
        <dbReference type="EMBL" id="AQS42007.1"/>
    </source>
</evidence>
<feature type="transmembrane region" description="Helical" evidence="1">
    <location>
        <begin position="155"/>
        <end position="177"/>
    </location>
</feature>
<keyword evidence="1" id="KW-0472">Membrane</keyword>
<dbReference type="Pfam" id="PF00892">
    <property type="entry name" value="EamA"/>
    <property type="match status" value="2"/>
</dbReference>
<dbReference type="GO" id="GO:0016020">
    <property type="term" value="C:membrane"/>
    <property type="evidence" value="ECO:0007669"/>
    <property type="project" value="InterPro"/>
</dbReference>
<dbReference type="EMBL" id="CP017315">
    <property type="protein sequence ID" value="AQS42007.1"/>
    <property type="molecule type" value="Genomic_DNA"/>
</dbReference>
<dbReference type="STRING" id="1902579.BHV28_13240"/>
<gene>
    <name evidence="3" type="ORF">BHV28_13240</name>
</gene>
<feature type="domain" description="EamA" evidence="2">
    <location>
        <begin position="13"/>
        <end position="147"/>
    </location>
</feature>
<keyword evidence="1" id="KW-0812">Transmembrane</keyword>
<dbReference type="InterPro" id="IPR000620">
    <property type="entry name" value="EamA_dom"/>
</dbReference>
<keyword evidence="1" id="KW-1133">Transmembrane helix</keyword>
<organism evidence="3 4">
    <name type="scientific">Candidatus Tokpelaia hoelldobleri</name>
    <dbReference type="NCBI Taxonomy" id="1902579"/>
    <lineage>
        <taxon>Bacteria</taxon>
        <taxon>Pseudomonadati</taxon>
        <taxon>Pseudomonadota</taxon>
        <taxon>Alphaproteobacteria</taxon>
        <taxon>Hyphomicrobiales</taxon>
        <taxon>Candidatus Tokpelaia</taxon>
    </lineage>
</organism>
<feature type="domain" description="EamA" evidence="2">
    <location>
        <begin position="158"/>
        <end position="288"/>
    </location>
</feature>
<feature type="transmembrane region" description="Helical" evidence="1">
    <location>
        <begin position="256"/>
        <end position="289"/>
    </location>
</feature>
<protein>
    <submittedName>
        <fullName evidence="3">EamA-like transporter family protein</fullName>
    </submittedName>
</protein>
<dbReference type="PANTHER" id="PTHR22911">
    <property type="entry name" value="ACYL-MALONYL CONDENSING ENZYME-RELATED"/>
    <property type="match status" value="1"/>
</dbReference>
<evidence type="ECO:0000259" key="2">
    <source>
        <dbReference type="Pfam" id="PF00892"/>
    </source>
</evidence>
<reference evidence="3 4" key="1">
    <citation type="journal article" date="2010" name="Science">
        <title>Genomic comparison of the ants Camponotus floridanus and Harpegnathos saltator.</title>
        <authorList>
            <person name="Bonasio R."/>
            <person name="Zhang G."/>
            <person name="Ye C."/>
            <person name="Mutti N.S."/>
            <person name="Fang X."/>
            <person name="Qin N."/>
            <person name="Donahue G."/>
            <person name="Yang P."/>
            <person name="Li Q."/>
            <person name="Li C."/>
            <person name="Zhang P."/>
            <person name="Huang Z."/>
            <person name="Berger S.L."/>
            <person name="Reinberg D."/>
            <person name="Wang J."/>
            <person name="Liebig J."/>
        </authorList>
    </citation>
    <scope>NUCLEOTIDE SEQUENCE [LARGE SCALE GENOMIC DNA]</scope>
    <source>
        <strain evidence="3 4">Hsal</strain>
    </source>
</reference>
<keyword evidence="4" id="KW-1185">Reference proteome</keyword>
<dbReference type="PANTHER" id="PTHR22911:SF79">
    <property type="entry name" value="MOBA-LIKE NTP TRANSFERASE DOMAIN-CONTAINING PROTEIN"/>
    <property type="match status" value="1"/>
</dbReference>
<dbReference type="SUPFAM" id="SSF103481">
    <property type="entry name" value="Multidrug resistance efflux transporter EmrE"/>
    <property type="match status" value="2"/>
</dbReference>
<feature type="transmembrane region" description="Helical" evidence="1">
    <location>
        <begin position="39"/>
        <end position="57"/>
    </location>
</feature>
<sequence length="301" mass="33001">MILFSRLFNRPEMFALIAAMLNGIIGVFTRFGFTEGATHHQVAFWKCFIAFVLLLFYCTWRKPLRQEALALHRQWPQLAVLAFLGIFCLYFFETWAFHEASIPLVSFLTYVAGCVTILFSAVFLHEKLTVYKLAAFAAILCGVYLIYSFEGGVSGSYLGIMLALLGGLGYALFIFMAKLLRMKGGLPQLIWLFGFGSLYLLVPLLHEGFAVPAGASLPVIFALVLLPTIGGFYFTTRAVEAGEAGKVQIIETSDPLFSCLFAFVLFGDALGAIGFIGAACIMGGLLLAMKNTPVDAKQETV</sequence>
<feature type="transmembrane region" description="Helical" evidence="1">
    <location>
        <begin position="78"/>
        <end position="98"/>
    </location>
</feature>
<evidence type="ECO:0000313" key="4">
    <source>
        <dbReference type="Proteomes" id="UP000188912"/>
    </source>
</evidence>
<feature type="transmembrane region" description="Helical" evidence="1">
    <location>
        <begin position="104"/>
        <end position="124"/>
    </location>
</feature>
<dbReference type="Proteomes" id="UP000188912">
    <property type="component" value="Chromosome"/>
</dbReference>
<feature type="transmembrane region" description="Helical" evidence="1">
    <location>
        <begin position="12"/>
        <end position="33"/>
    </location>
</feature>
<feature type="transmembrane region" description="Helical" evidence="1">
    <location>
        <begin position="189"/>
        <end position="209"/>
    </location>
</feature>
<dbReference type="InterPro" id="IPR037185">
    <property type="entry name" value="EmrE-like"/>
</dbReference>
<dbReference type="AlphaFoldDB" id="A0A1U9JVU7"/>
<name>A0A1U9JVU7_9HYPH</name>